<dbReference type="OrthoDB" id="287513at2"/>
<organism evidence="1 2">
    <name type="scientific">Paludisphaera borealis</name>
    <dbReference type="NCBI Taxonomy" id="1387353"/>
    <lineage>
        <taxon>Bacteria</taxon>
        <taxon>Pseudomonadati</taxon>
        <taxon>Planctomycetota</taxon>
        <taxon>Planctomycetia</taxon>
        <taxon>Isosphaerales</taxon>
        <taxon>Isosphaeraceae</taxon>
        <taxon>Paludisphaera</taxon>
    </lineage>
</organism>
<name>A0A1U7CUD4_9BACT</name>
<evidence type="ECO:0000313" key="1">
    <source>
        <dbReference type="EMBL" id="APW62554.1"/>
    </source>
</evidence>
<dbReference type="KEGG" id="pbor:BSF38_04102"/>
<gene>
    <name evidence="1" type="ORF">BSF38_04102</name>
</gene>
<dbReference type="RefSeq" id="WP_076351205.1">
    <property type="nucleotide sequence ID" value="NZ_CP019082.1"/>
</dbReference>
<reference evidence="2" key="1">
    <citation type="submission" date="2016-12" db="EMBL/GenBank/DDBJ databases">
        <title>Comparative genomics of four Isosphaeraceae planctomycetes: a common pool of plasmids and glycoside hydrolase genes.</title>
        <authorList>
            <person name="Ivanova A."/>
        </authorList>
    </citation>
    <scope>NUCLEOTIDE SEQUENCE [LARGE SCALE GENOMIC DNA]</scope>
    <source>
        <strain evidence="2">PX4</strain>
    </source>
</reference>
<dbReference type="EMBL" id="CP019082">
    <property type="protein sequence ID" value="APW62554.1"/>
    <property type="molecule type" value="Genomic_DNA"/>
</dbReference>
<dbReference type="AlphaFoldDB" id="A0A1U7CUD4"/>
<dbReference type="Proteomes" id="UP000186309">
    <property type="component" value="Chromosome"/>
</dbReference>
<proteinExistence type="predicted"/>
<sequence length="75" mass="8590">MRNRRHTLLWMKDLLEHMSQCHDQLQWAGDGPTEAFLTESLLGDLVECQKLCAELQGVPDRSRSAHENVRGLVMS</sequence>
<protein>
    <submittedName>
        <fullName evidence="1">Uncharacterized protein</fullName>
    </submittedName>
</protein>
<accession>A0A1U7CUD4</accession>
<evidence type="ECO:0000313" key="2">
    <source>
        <dbReference type="Proteomes" id="UP000186309"/>
    </source>
</evidence>
<keyword evidence="2" id="KW-1185">Reference proteome</keyword>